<evidence type="ECO:0000313" key="1">
    <source>
        <dbReference type="EMBL" id="HAW74277.1"/>
    </source>
</evidence>
<proteinExistence type="predicted"/>
<sequence length="201" mass="21835">MALSKIQSESINLADTFAFSGTVTGAGSEGLIHLETQEVTSAVADVKFGNDRFNTTYDQYRVFGRMVPATDAVNLYYRFLNSSESDITGTSYYRWSNNNGSTSNADHGRISSAIGASSVTECGIQFVADIWLPHVGSTADYASMVVGRTGRINNDQNPRTDVFVSQLRYDQVTTQPEGIKFYFSSGNISKALISVFAVSQG</sequence>
<dbReference type="AlphaFoldDB" id="A0A350NZ10"/>
<accession>A0A350NZ10</accession>
<dbReference type="Proteomes" id="UP000263517">
    <property type="component" value="Unassembled WGS sequence"/>
</dbReference>
<evidence type="ECO:0000313" key="2">
    <source>
        <dbReference type="Proteomes" id="UP000263517"/>
    </source>
</evidence>
<comment type="caution">
    <text evidence="1">The sequence shown here is derived from an EMBL/GenBank/DDBJ whole genome shotgun (WGS) entry which is preliminary data.</text>
</comment>
<dbReference type="EMBL" id="DNAN01000032">
    <property type="protein sequence ID" value="HAW74277.1"/>
    <property type="molecule type" value="Genomic_DNA"/>
</dbReference>
<name>A0A350NZ10_9ALTE</name>
<gene>
    <name evidence="1" type="ORF">DCW74_00905</name>
</gene>
<organism evidence="1 2">
    <name type="scientific">Alteromonas australica</name>
    <dbReference type="NCBI Taxonomy" id="589873"/>
    <lineage>
        <taxon>Bacteria</taxon>
        <taxon>Pseudomonadati</taxon>
        <taxon>Pseudomonadota</taxon>
        <taxon>Gammaproteobacteria</taxon>
        <taxon>Alteromonadales</taxon>
        <taxon>Alteromonadaceae</taxon>
        <taxon>Alteromonas/Salinimonas group</taxon>
        <taxon>Alteromonas</taxon>
    </lineage>
</organism>
<reference evidence="1 2" key="1">
    <citation type="journal article" date="2018" name="Nat. Biotechnol.">
        <title>A standardized bacterial taxonomy based on genome phylogeny substantially revises the tree of life.</title>
        <authorList>
            <person name="Parks D.H."/>
            <person name="Chuvochina M."/>
            <person name="Waite D.W."/>
            <person name="Rinke C."/>
            <person name="Skarshewski A."/>
            <person name="Chaumeil P.A."/>
            <person name="Hugenholtz P."/>
        </authorList>
    </citation>
    <scope>NUCLEOTIDE SEQUENCE [LARGE SCALE GENOMIC DNA]</scope>
    <source>
        <strain evidence="1">UBA11978</strain>
    </source>
</reference>
<protein>
    <submittedName>
        <fullName evidence="1">Uncharacterized protein</fullName>
    </submittedName>
</protein>